<keyword evidence="3" id="KW-1185">Reference proteome</keyword>
<comment type="caution">
    <text evidence="2">The sequence shown here is derived from an EMBL/GenBank/DDBJ whole genome shotgun (WGS) entry which is preliminary data.</text>
</comment>
<accession>A0A4Y2E8A6</accession>
<dbReference type="Proteomes" id="UP000499080">
    <property type="component" value="Unassembled WGS sequence"/>
</dbReference>
<feature type="compositionally biased region" description="Polar residues" evidence="1">
    <location>
        <begin position="14"/>
        <end position="28"/>
    </location>
</feature>
<sequence length="127" mass="14397">MPHHLKSKTRKQQIRSSKNNWSVLTENEQVQQCPVRDRENKQLGTFQPLNPDLLPTTGYSFLPHTPDSLVISRFWIWGTFFMGCCFPRENKTNKQTKKPAGVVSPTCAIQTLTQVGGKCANQSHLGE</sequence>
<feature type="compositionally biased region" description="Basic residues" evidence="1">
    <location>
        <begin position="1"/>
        <end position="13"/>
    </location>
</feature>
<evidence type="ECO:0000313" key="3">
    <source>
        <dbReference type="Proteomes" id="UP000499080"/>
    </source>
</evidence>
<proteinExistence type="predicted"/>
<gene>
    <name evidence="2" type="ORF">AVEN_12294_1</name>
</gene>
<dbReference type="AlphaFoldDB" id="A0A4Y2E8A6"/>
<evidence type="ECO:0000256" key="1">
    <source>
        <dbReference type="SAM" id="MobiDB-lite"/>
    </source>
</evidence>
<feature type="region of interest" description="Disordered" evidence="1">
    <location>
        <begin position="1"/>
        <end position="28"/>
    </location>
</feature>
<organism evidence="2 3">
    <name type="scientific">Araneus ventricosus</name>
    <name type="common">Orbweaver spider</name>
    <name type="synonym">Epeira ventricosa</name>
    <dbReference type="NCBI Taxonomy" id="182803"/>
    <lineage>
        <taxon>Eukaryota</taxon>
        <taxon>Metazoa</taxon>
        <taxon>Ecdysozoa</taxon>
        <taxon>Arthropoda</taxon>
        <taxon>Chelicerata</taxon>
        <taxon>Arachnida</taxon>
        <taxon>Araneae</taxon>
        <taxon>Araneomorphae</taxon>
        <taxon>Entelegynae</taxon>
        <taxon>Araneoidea</taxon>
        <taxon>Araneidae</taxon>
        <taxon>Araneus</taxon>
    </lineage>
</organism>
<name>A0A4Y2E8A6_ARAVE</name>
<dbReference type="EMBL" id="BGPR01000536">
    <property type="protein sequence ID" value="GBM25350.1"/>
    <property type="molecule type" value="Genomic_DNA"/>
</dbReference>
<evidence type="ECO:0000313" key="2">
    <source>
        <dbReference type="EMBL" id="GBM25350.1"/>
    </source>
</evidence>
<protein>
    <submittedName>
        <fullName evidence="2">Uncharacterized protein</fullName>
    </submittedName>
</protein>
<reference evidence="2 3" key="1">
    <citation type="journal article" date="2019" name="Sci. Rep.">
        <title>Orb-weaving spider Araneus ventricosus genome elucidates the spidroin gene catalogue.</title>
        <authorList>
            <person name="Kono N."/>
            <person name="Nakamura H."/>
            <person name="Ohtoshi R."/>
            <person name="Moran D.A.P."/>
            <person name="Shinohara A."/>
            <person name="Yoshida Y."/>
            <person name="Fujiwara M."/>
            <person name="Mori M."/>
            <person name="Tomita M."/>
            <person name="Arakawa K."/>
        </authorList>
    </citation>
    <scope>NUCLEOTIDE SEQUENCE [LARGE SCALE GENOMIC DNA]</scope>
</reference>